<dbReference type="AlphaFoldDB" id="A0A7C1JR33"/>
<dbReference type="EMBL" id="DSMG01000139">
    <property type="protein sequence ID" value="HDX32525.1"/>
    <property type="molecule type" value="Genomic_DNA"/>
</dbReference>
<dbReference type="InterPro" id="IPR005835">
    <property type="entry name" value="NTP_transferase_dom"/>
</dbReference>
<proteinExistence type="predicted"/>
<comment type="caution">
    <text evidence="2">The sequence shown here is derived from an EMBL/GenBank/DDBJ whole genome shotgun (WGS) entry which is preliminary data.</text>
</comment>
<organism evidence="2">
    <name type="scientific">Caldilinea aerophila</name>
    <dbReference type="NCBI Taxonomy" id="133453"/>
    <lineage>
        <taxon>Bacteria</taxon>
        <taxon>Bacillati</taxon>
        <taxon>Chloroflexota</taxon>
        <taxon>Caldilineae</taxon>
        <taxon>Caldilineales</taxon>
        <taxon>Caldilineaceae</taxon>
        <taxon>Caldilinea</taxon>
    </lineage>
</organism>
<protein>
    <submittedName>
        <fullName evidence="2">Nucleotidyltransferase family protein</fullName>
    </submittedName>
</protein>
<dbReference type="PANTHER" id="PTHR22572">
    <property type="entry name" value="SUGAR-1-PHOSPHATE GUANYL TRANSFERASE"/>
    <property type="match status" value="1"/>
</dbReference>
<sequence>MKALILAAGKGTRLGSLTAGFPKPMLAVNGQPLLAHHVHWLRRYGVTDIAINLHHAAHVIQSYLGDGSAFGVTFTYSFEPELLGTAGAAKRLEHFLNERFVVVYGDVYTNVDLARIVAFHEARVGESGEGMTIVLYRVPNPTECGLVEVDESGNVRRFVEKPPADQVFTDLANAGILICEPSVLSLIPANTAYDFGRDLLPRLLASNWPVWGIPILPEEFVIDIGTPAGYARAQEASCTALLM</sequence>
<dbReference type="Gene3D" id="3.90.550.10">
    <property type="entry name" value="Spore Coat Polysaccharide Biosynthesis Protein SpsA, Chain A"/>
    <property type="match status" value="1"/>
</dbReference>
<dbReference type="SUPFAM" id="SSF53448">
    <property type="entry name" value="Nucleotide-diphospho-sugar transferases"/>
    <property type="match status" value="1"/>
</dbReference>
<dbReference type="CDD" id="cd04181">
    <property type="entry name" value="NTP_transferase"/>
    <property type="match status" value="1"/>
</dbReference>
<dbReference type="GO" id="GO:0016740">
    <property type="term" value="F:transferase activity"/>
    <property type="evidence" value="ECO:0007669"/>
    <property type="project" value="UniProtKB-KW"/>
</dbReference>
<dbReference type="InterPro" id="IPR050486">
    <property type="entry name" value="Mannose-1P_guanyltransferase"/>
</dbReference>
<evidence type="ECO:0000259" key="1">
    <source>
        <dbReference type="Pfam" id="PF00483"/>
    </source>
</evidence>
<evidence type="ECO:0000313" key="2">
    <source>
        <dbReference type="EMBL" id="HDX32525.1"/>
    </source>
</evidence>
<accession>A0A7C1JR33</accession>
<dbReference type="Pfam" id="PF00483">
    <property type="entry name" value="NTP_transferase"/>
    <property type="match status" value="1"/>
</dbReference>
<name>A0A7C1JR33_9CHLR</name>
<gene>
    <name evidence="2" type="ORF">ENQ20_13710</name>
</gene>
<feature type="domain" description="Nucleotidyl transferase" evidence="1">
    <location>
        <begin position="2"/>
        <end position="235"/>
    </location>
</feature>
<dbReference type="InterPro" id="IPR029044">
    <property type="entry name" value="Nucleotide-diphossugar_trans"/>
</dbReference>
<reference evidence="2" key="1">
    <citation type="journal article" date="2020" name="mSystems">
        <title>Genome- and Community-Level Interaction Insights into Carbon Utilization and Element Cycling Functions of Hydrothermarchaeota in Hydrothermal Sediment.</title>
        <authorList>
            <person name="Zhou Z."/>
            <person name="Liu Y."/>
            <person name="Xu W."/>
            <person name="Pan J."/>
            <person name="Luo Z.H."/>
            <person name="Li M."/>
        </authorList>
    </citation>
    <scope>NUCLEOTIDE SEQUENCE [LARGE SCALE GENOMIC DNA]</scope>
    <source>
        <strain evidence="2">SpSt-289</strain>
    </source>
</reference>
<keyword evidence="2" id="KW-0808">Transferase</keyword>